<feature type="signal peptide" evidence="1">
    <location>
        <begin position="1"/>
        <end position="28"/>
    </location>
</feature>
<keyword evidence="3" id="KW-1185">Reference proteome</keyword>
<evidence type="ECO:0000256" key="1">
    <source>
        <dbReference type="SAM" id="SignalP"/>
    </source>
</evidence>
<sequence>MTLRGFLLAMLALIGAQFSPAGFMPAQAQDGTFVITICTGSGPVTRTVSSDDPLHEVLAAEAGSDESGSPSGDRFHDETKINKECEFAGGAGAIDIPPSPALVAACIGCIEPTGQLPLALTGIFPQGLPPATGPPVLS</sequence>
<organism evidence="2 3">
    <name type="scientific">Altererythrobacter xiamenensis</name>
    <dbReference type="NCBI Taxonomy" id="1316679"/>
    <lineage>
        <taxon>Bacteria</taxon>
        <taxon>Pseudomonadati</taxon>
        <taxon>Pseudomonadota</taxon>
        <taxon>Alphaproteobacteria</taxon>
        <taxon>Sphingomonadales</taxon>
        <taxon>Erythrobacteraceae</taxon>
        <taxon>Altererythrobacter</taxon>
    </lineage>
</organism>
<reference evidence="3" key="1">
    <citation type="submission" date="2017-04" db="EMBL/GenBank/DDBJ databases">
        <authorList>
            <person name="Varghese N."/>
            <person name="Submissions S."/>
        </authorList>
    </citation>
    <scope>NUCLEOTIDE SEQUENCE [LARGE SCALE GENOMIC DNA]</scope>
</reference>
<feature type="chain" id="PRO_5013142435" description="Secreted protein" evidence="1">
    <location>
        <begin position="29"/>
        <end position="138"/>
    </location>
</feature>
<protein>
    <recommendedName>
        <fullName evidence="4">Secreted protein</fullName>
    </recommendedName>
</protein>
<dbReference type="Proteomes" id="UP000194420">
    <property type="component" value="Unassembled WGS sequence"/>
</dbReference>
<name>A0A1Y6FF98_9SPHN</name>
<accession>A0A1Y6FF98</accession>
<dbReference type="AlphaFoldDB" id="A0A1Y6FF98"/>
<dbReference type="OrthoDB" id="7429122at2"/>
<proteinExistence type="predicted"/>
<keyword evidence="1" id="KW-0732">Signal</keyword>
<dbReference type="EMBL" id="FXWG01000003">
    <property type="protein sequence ID" value="SMQ73604.1"/>
    <property type="molecule type" value="Genomic_DNA"/>
</dbReference>
<gene>
    <name evidence="2" type="ORF">SAMN06297468_2251</name>
</gene>
<dbReference type="RefSeq" id="WP_086438170.1">
    <property type="nucleotide sequence ID" value="NZ_FXWG01000003.1"/>
</dbReference>
<evidence type="ECO:0008006" key="4">
    <source>
        <dbReference type="Google" id="ProtNLM"/>
    </source>
</evidence>
<evidence type="ECO:0000313" key="2">
    <source>
        <dbReference type="EMBL" id="SMQ73604.1"/>
    </source>
</evidence>
<evidence type="ECO:0000313" key="3">
    <source>
        <dbReference type="Proteomes" id="UP000194420"/>
    </source>
</evidence>